<evidence type="ECO:0000259" key="1">
    <source>
        <dbReference type="Pfam" id="PF07883"/>
    </source>
</evidence>
<dbReference type="Proteomes" id="UP000306340">
    <property type="component" value="Unassembled WGS sequence"/>
</dbReference>
<dbReference type="PANTHER" id="PTHR36440:SF1">
    <property type="entry name" value="PUTATIVE (AFU_ORTHOLOGUE AFUA_8G07350)-RELATED"/>
    <property type="match status" value="1"/>
</dbReference>
<name>A0A4U0Z524_9RHOB</name>
<comment type="caution">
    <text evidence="2">The sequence shown here is derived from an EMBL/GenBank/DDBJ whole genome shotgun (WGS) entry which is preliminary data.</text>
</comment>
<dbReference type="InterPro" id="IPR053146">
    <property type="entry name" value="QDO-like"/>
</dbReference>
<dbReference type="PANTHER" id="PTHR36440">
    <property type="entry name" value="PUTATIVE (AFU_ORTHOLOGUE AFUA_8G07350)-RELATED"/>
    <property type="match status" value="1"/>
</dbReference>
<gene>
    <name evidence="2" type="ORF">FAZ78_01135</name>
</gene>
<evidence type="ECO:0000313" key="2">
    <source>
        <dbReference type="EMBL" id="TKA98366.1"/>
    </source>
</evidence>
<dbReference type="InterPro" id="IPR011051">
    <property type="entry name" value="RmlC_Cupin_sf"/>
</dbReference>
<feature type="domain" description="Cupin type-2" evidence="1">
    <location>
        <begin position="45"/>
        <end position="109"/>
    </location>
</feature>
<dbReference type="RefSeq" id="WP_136790942.1">
    <property type="nucleotide sequence ID" value="NZ_SWAU01000004.1"/>
</dbReference>
<dbReference type="SUPFAM" id="SSF51182">
    <property type="entry name" value="RmlC-like cupins"/>
    <property type="match status" value="1"/>
</dbReference>
<organism evidence="2 3">
    <name type="scientific">Cereibacter changlensis</name>
    <dbReference type="NCBI Taxonomy" id="402884"/>
    <lineage>
        <taxon>Bacteria</taxon>
        <taxon>Pseudomonadati</taxon>
        <taxon>Pseudomonadota</taxon>
        <taxon>Alphaproteobacteria</taxon>
        <taxon>Rhodobacterales</taxon>
        <taxon>Paracoccaceae</taxon>
        <taxon>Cereibacter</taxon>
    </lineage>
</organism>
<protein>
    <submittedName>
        <fullName evidence="2">Cupin domain-containing protein</fullName>
    </submittedName>
</protein>
<reference evidence="2 3" key="1">
    <citation type="submission" date="2019-04" db="EMBL/GenBank/DDBJ databases">
        <title>Crypto-aerobic microbial life in anoxic (sulfidic) marine sediments.</title>
        <authorList>
            <person name="Bhattacharya S."/>
            <person name="Roy C."/>
            <person name="Mondal N."/>
            <person name="Sarkar J."/>
            <person name="Mandal S."/>
            <person name="Rameez M.J."/>
            <person name="Ghosh W."/>
        </authorList>
    </citation>
    <scope>NUCLEOTIDE SEQUENCE [LARGE SCALE GENOMIC DNA]</scope>
    <source>
        <strain evidence="2 3">SBBC</strain>
    </source>
</reference>
<accession>A0A4U0Z524</accession>
<evidence type="ECO:0000313" key="3">
    <source>
        <dbReference type="Proteomes" id="UP000306340"/>
    </source>
</evidence>
<dbReference type="InterPro" id="IPR013096">
    <property type="entry name" value="Cupin_2"/>
</dbReference>
<dbReference type="Pfam" id="PF07883">
    <property type="entry name" value="Cupin_2"/>
    <property type="match status" value="1"/>
</dbReference>
<dbReference type="InterPro" id="IPR014710">
    <property type="entry name" value="RmlC-like_jellyroll"/>
</dbReference>
<dbReference type="AlphaFoldDB" id="A0A4U0Z524"/>
<dbReference type="Gene3D" id="2.60.120.10">
    <property type="entry name" value="Jelly Rolls"/>
    <property type="match status" value="1"/>
</dbReference>
<sequence>MNSVTAISTETAEASHLWFGNTRVAIRVASHQGADGMSVIEHWMPCGEAPPLHIHHTEDEVFHVIKGRMRFRIGEQSLVAGAGETVLAPKGIPHHFRVESEEGAQCLTITRGADFEAMVRAVSRQTGADWLPPFVMPDAATVASLTAACAANGIDIIGMPLL</sequence>
<dbReference type="EMBL" id="SWAU01000004">
    <property type="protein sequence ID" value="TKA98366.1"/>
    <property type="molecule type" value="Genomic_DNA"/>
</dbReference>
<proteinExistence type="predicted"/>